<dbReference type="InterPro" id="IPR009091">
    <property type="entry name" value="RCC1/BLIP-II"/>
</dbReference>
<proteinExistence type="predicted"/>
<dbReference type="PANTHER" id="PTHR22872:SF2">
    <property type="entry name" value="INHIBITOR OF BRUTON TYROSINE KINASE"/>
    <property type="match status" value="1"/>
</dbReference>
<dbReference type="EMBL" id="WIXP02000008">
    <property type="protein sequence ID" value="KAF6206430.1"/>
    <property type="molecule type" value="Genomic_DNA"/>
</dbReference>
<dbReference type="OrthoDB" id="5981550at2759"/>
<accession>A0A6A4JI57</accession>
<keyword evidence="1" id="KW-0677">Repeat</keyword>
<evidence type="ECO:0000313" key="4">
    <source>
        <dbReference type="Proteomes" id="UP000466442"/>
    </source>
</evidence>
<dbReference type="InterPro" id="IPR000408">
    <property type="entry name" value="Reg_chr_condens"/>
</dbReference>
<dbReference type="Pfam" id="PF00415">
    <property type="entry name" value="RCC1"/>
    <property type="match status" value="2"/>
</dbReference>
<reference evidence="3" key="1">
    <citation type="journal article" date="2021" name="Mol. Ecol. Resour.">
        <title>Apolygus lucorum genome provides insights into omnivorousness and mesophyll feeding.</title>
        <authorList>
            <person name="Liu Y."/>
            <person name="Liu H."/>
            <person name="Wang H."/>
            <person name="Huang T."/>
            <person name="Liu B."/>
            <person name="Yang B."/>
            <person name="Yin L."/>
            <person name="Li B."/>
            <person name="Zhang Y."/>
            <person name="Zhang S."/>
            <person name="Jiang F."/>
            <person name="Zhang X."/>
            <person name="Ren Y."/>
            <person name="Wang B."/>
            <person name="Wang S."/>
            <person name="Lu Y."/>
            <person name="Wu K."/>
            <person name="Fan W."/>
            <person name="Wang G."/>
        </authorList>
    </citation>
    <scope>NUCLEOTIDE SEQUENCE</scope>
    <source>
        <strain evidence="3">12Hb</strain>
    </source>
</reference>
<comment type="caution">
    <text evidence="3">The sequence shown here is derived from an EMBL/GenBank/DDBJ whole genome shotgun (WGS) entry which is preliminary data.</text>
</comment>
<dbReference type="PROSITE" id="PS50012">
    <property type="entry name" value="RCC1_3"/>
    <property type="match status" value="2"/>
</dbReference>
<evidence type="ECO:0000256" key="1">
    <source>
        <dbReference type="ARBA" id="ARBA00022737"/>
    </source>
</evidence>
<dbReference type="InterPro" id="IPR051625">
    <property type="entry name" value="Signaling_Regulatory_Domain"/>
</dbReference>
<protein>
    <submittedName>
        <fullName evidence="3">Uncharacterized protein</fullName>
    </submittedName>
</protein>
<keyword evidence="4" id="KW-1185">Reference proteome</keyword>
<sequence length="389" mass="42272">MGARRISSLWRLEDDLERTRRGGRPGQIAIHGRIAAESFGRERLGVQRTLPREKVRMPQIAYHHFSALASNLTAFGHVSSPSDLIIAYAVLFAIPKPAGKPNCGYFTTDASKTYQVGDACPLPGGTDKNTPVEIPELKDKDVNHFCMGSRHAAMLLDDGSVWSWGANEVGQLGHGDESAISRPKKVVGDVSFSKIHCAANATIAQTSGGDVFQWGQLSPKSTEKWSSPHKCGINAEYLYVGANHAGVSKGVKLFTWGLGDDGRLGIGSTKDVSCDKPERVRMPVEDVAMGARSTAVIDQEGRVRVFGRNYGNLKPKQGPSILTPVVVKRLAEVETLVGTWTDDFYLANLEDGDQMIFGDQIPIDDPEADKEGLESKGSPPKKMKSPIRF</sequence>
<dbReference type="Gene3D" id="2.130.10.30">
    <property type="entry name" value="Regulator of chromosome condensation 1/beta-lactamase-inhibitor protein II"/>
    <property type="match status" value="1"/>
</dbReference>
<dbReference type="AlphaFoldDB" id="A0A6A4JI57"/>
<evidence type="ECO:0000313" key="3">
    <source>
        <dbReference type="EMBL" id="KAF6206430.1"/>
    </source>
</evidence>
<feature type="region of interest" description="Disordered" evidence="2">
    <location>
        <begin position="359"/>
        <end position="389"/>
    </location>
</feature>
<name>A0A6A4JI57_APOLU</name>
<evidence type="ECO:0000256" key="2">
    <source>
        <dbReference type="SAM" id="MobiDB-lite"/>
    </source>
</evidence>
<organism evidence="3 4">
    <name type="scientific">Apolygus lucorum</name>
    <name type="common">Small green plant bug</name>
    <name type="synonym">Lygocoris lucorum</name>
    <dbReference type="NCBI Taxonomy" id="248454"/>
    <lineage>
        <taxon>Eukaryota</taxon>
        <taxon>Metazoa</taxon>
        <taxon>Ecdysozoa</taxon>
        <taxon>Arthropoda</taxon>
        <taxon>Hexapoda</taxon>
        <taxon>Insecta</taxon>
        <taxon>Pterygota</taxon>
        <taxon>Neoptera</taxon>
        <taxon>Paraneoptera</taxon>
        <taxon>Hemiptera</taxon>
        <taxon>Heteroptera</taxon>
        <taxon>Panheteroptera</taxon>
        <taxon>Cimicomorpha</taxon>
        <taxon>Miridae</taxon>
        <taxon>Mirini</taxon>
        <taxon>Apolygus</taxon>
    </lineage>
</organism>
<dbReference type="Proteomes" id="UP000466442">
    <property type="component" value="Unassembled WGS sequence"/>
</dbReference>
<dbReference type="PANTHER" id="PTHR22872">
    <property type="entry name" value="BTK-BINDING PROTEIN-RELATED"/>
    <property type="match status" value="1"/>
</dbReference>
<gene>
    <name evidence="3" type="ORF">GE061_017663</name>
</gene>
<feature type="compositionally biased region" description="Basic residues" evidence="2">
    <location>
        <begin position="379"/>
        <end position="389"/>
    </location>
</feature>
<dbReference type="SUPFAM" id="SSF50985">
    <property type="entry name" value="RCC1/BLIP-II"/>
    <property type="match status" value="1"/>
</dbReference>